<comment type="caution">
    <text evidence="1">The sequence shown here is derived from an EMBL/GenBank/DDBJ whole genome shotgun (WGS) entry which is preliminary data.</text>
</comment>
<dbReference type="RefSeq" id="WP_332087683.1">
    <property type="nucleotide sequence ID" value="NZ_JARBCY010000049.1"/>
</dbReference>
<dbReference type="Proteomes" id="UP001328425">
    <property type="component" value="Unassembled WGS sequence"/>
</dbReference>
<organism evidence="1 2">
    <name type="scientific">Peptoniphilus grossensis</name>
    <dbReference type="NCBI Taxonomy" id="1465756"/>
    <lineage>
        <taxon>Bacteria</taxon>
        <taxon>Bacillati</taxon>
        <taxon>Bacillota</taxon>
        <taxon>Tissierellia</taxon>
        <taxon>Tissierellales</taxon>
        <taxon>Peptoniphilaceae</taxon>
        <taxon>Peptoniphilus</taxon>
    </lineage>
</organism>
<protein>
    <submittedName>
        <fullName evidence="1">Uncharacterized protein</fullName>
    </submittedName>
</protein>
<gene>
    <name evidence="1" type="ORF">PV361_08120</name>
</gene>
<evidence type="ECO:0000313" key="1">
    <source>
        <dbReference type="EMBL" id="MEF3318667.1"/>
    </source>
</evidence>
<proteinExistence type="predicted"/>
<sequence length="49" mass="5569">MYKDIISGLTNSANTKKNLLEGSLFKYMVASILGRIFYWYGHAHNDSIS</sequence>
<evidence type="ECO:0000313" key="2">
    <source>
        <dbReference type="Proteomes" id="UP001328425"/>
    </source>
</evidence>
<reference evidence="1 2" key="1">
    <citation type="submission" date="2022-11" db="EMBL/GenBank/DDBJ databases">
        <title>The First Case of Preauricular Fistular Abscess Caused by Peptoniphilus grossensis.</title>
        <authorList>
            <person name="Byun J.-H."/>
        </authorList>
    </citation>
    <scope>NUCLEOTIDE SEQUENCE [LARGE SCALE GENOMIC DNA]</scope>
    <source>
        <strain evidence="1 2">GYB008</strain>
    </source>
</reference>
<dbReference type="EMBL" id="JARBCY010000049">
    <property type="protein sequence ID" value="MEF3318667.1"/>
    <property type="molecule type" value="Genomic_DNA"/>
</dbReference>
<name>A0ABU7XCR8_9FIRM</name>
<keyword evidence="2" id="KW-1185">Reference proteome</keyword>
<accession>A0ABU7XCR8</accession>